<keyword evidence="1" id="KW-1133">Transmembrane helix</keyword>
<gene>
    <name evidence="2" type="ORF">CAMP_LOCUS14394</name>
</gene>
<protein>
    <recommendedName>
        <fullName evidence="4">G protein-coupled receptor</fullName>
    </recommendedName>
</protein>
<dbReference type="InterPro" id="IPR019428">
    <property type="entry name" value="7TM_GPCR_serpentine_rcpt_Str"/>
</dbReference>
<accession>A0A9P1IV11</accession>
<evidence type="ECO:0000256" key="1">
    <source>
        <dbReference type="SAM" id="Phobius"/>
    </source>
</evidence>
<dbReference type="AlphaFoldDB" id="A0A9P1IV11"/>
<dbReference type="Proteomes" id="UP001152747">
    <property type="component" value="Unassembled WGS sequence"/>
</dbReference>
<feature type="transmembrane region" description="Helical" evidence="1">
    <location>
        <begin position="80"/>
        <end position="105"/>
    </location>
</feature>
<feature type="transmembrane region" description="Helical" evidence="1">
    <location>
        <begin position="36"/>
        <end position="59"/>
    </location>
</feature>
<evidence type="ECO:0000313" key="3">
    <source>
        <dbReference type="Proteomes" id="UP001152747"/>
    </source>
</evidence>
<keyword evidence="1" id="KW-0472">Membrane</keyword>
<dbReference type="PANTHER" id="PTHR46000">
    <property type="entry name" value="SEVEN TM RECEPTOR-RELATED"/>
    <property type="match status" value="1"/>
</dbReference>
<dbReference type="SUPFAM" id="SSF81321">
    <property type="entry name" value="Family A G protein-coupled receptor-like"/>
    <property type="match status" value="1"/>
</dbReference>
<dbReference type="PANTHER" id="PTHR46000:SF6">
    <property type="entry name" value="SEVEN TM RECEPTOR"/>
    <property type="match status" value="1"/>
</dbReference>
<evidence type="ECO:0008006" key="4">
    <source>
        <dbReference type="Google" id="ProtNLM"/>
    </source>
</evidence>
<feature type="transmembrane region" description="Helical" evidence="1">
    <location>
        <begin position="117"/>
        <end position="138"/>
    </location>
</feature>
<name>A0A9P1IV11_9PELO</name>
<evidence type="ECO:0000313" key="2">
    <source>
        <dbReference type="EMBL" id="CAI5451757.1"/>
    </source>
</evidence>
<keyword evidence="3" id="KW-1185">Reference proteome</keyword>
<comment type="caution">
    <text evidence="2">The sequence shown here is derived from an EMBL/GenBank/DDBJ whole genome shotgun (WGS) entry which is preliminary data.</text>
</comment>
<keyword evidence="1" id="KW-0812">Transmembrane</keyword>
<organism evidence="2 3">
    <name type="scientific">Caenorhabditis angaria</name>
    <dbReference type="NCBI Taxonomy" id="860376"/>
    <lineage>
        <taxon>Eukaryota</taxon>
        <taxon>Metazoa</taxon>
        <taxon>Ecdysozoa</taxon>
        <taxon>Nematoda</taxon>
        <taxon>Chromadorea</taxon>
        <taxon>Rhabditida</taxon>
        <taxon>Rhabditina</taxon>
        <taxon>Rhabditomorpha</taxon>
        <taxon>Rhabditoidea</taxon>
        <taxon>Rhabditidae</taxon>
        <taxon>Peloderinae</taxon>
        <taxon>Caenorhabditis</taxon>
    </lineage>
</organism>
<dbReference type="OrthoDB" id="5854941at2759"/>
<reference evidence="2" key="1">
    <citation type="submission" date="2022-11" db="EMBL/GenBank/DDBJ databases">
        <authorList>
            <person name="Kikuchi T."/>
        </authorList>
    </citation>
    <scope>NUCLEOTIDE SEQUENCE</scope>
    <source>
        <strain evidence="2">PS1010</strain>
    </source>
</reference>
<dbReference type="EMBL" id="CANHGI010000005">
    <property type="protein sequence ID" value="CAI5451757.1"/>
    <property type="molecule type" value="Genomic_DNA"/>
</dbReference>
<sequence length="165" mass="18694">MRAEVYDCYGLDISKIAALIMVAYDSEGIRWRNMSYVIICTAVLSVQYFIIVFCGFRLHKEMNTKIFHFSPSYRKLHQQCFKALVIQVTAPTIVMFIPVCLILYLPLLNINFSLPTAALYCSITIYPALDAIIVMYNISDYRNKFTIGIKKLAGAIPLSSIGSID</sequence>
<dbReference type="Pfam" id="PF10326">
    <property type="entry name" value="7TM_GPCR_Str"/>
    <property type="match status" value="1"/>
</dbReference>
<proteinExistence type="predicted"/>